<dbReference type="PROSITE" id="PS50949">
    <property type="entry name" value="HTH_GNTR"/>
    <property type="match status" value="1"/>
</dbReference>
<proteinExistence type="inferred from homology"/>
<keyword evidence="7" id="KW-0032">Aminotransferase</keyword>
<keyword evidence="3" id="KW-0805">Transcription regulation</keyword>
<evidence type="ECO:0000313" key="7">
    <source>
        <dbReference type="EMBL" id="RIA78280.1"/>
    </source>
</evidence>
<dbReference type="PANTHER" id="PTHR46577:SF1">
    <property type="entry name" value="HTH-TYPE TRANSCRIPTIONAL REGULATORY PROTEIN GABR"/>
    <property type="match status" value="1"/>
</dbReference>
<dbReference type="FunCoup" id="A0A397RVA9">
    <property type="interactions" value="52"/>
</dbReference>
<evidence type="ECO:0000256" key="2">
    <source>
        <dbReference type="ARBA" id="ARBA00022898"/>
    </source>
</evidence>
<evidence type="ECO:0000256" key="1">
    <source>
        <dbReference type="ARBA" id="ARBA00005384"/>
    </source>
</evidence>
<dbReference type="InParanoid" id="A0A397RVA9"/>
<dbReference type="CDD" id="cd00609">
    <property type="entry name" value="AAT_like"/>
    <property type="match status" value="1"/>
</dbReference>
<keyword evidence="5" id="KW-0804">Transcription</keyword>
<dbReference type="PANTHER" id="PTHR46577">
    <property type="entry name" value="HTH-TYPE TRANSCRIPTIONAL REGULATORY PROTEIN GABR"/>
    <property type="match status" value="1"/>
</dbReference>
<dbReference type="RefSeq" id="WP_119015406.1">
    <property type="nucleotide sequence ID" value="NZ_QXEV01000002.1"/>
</dbReference>
<dbReference type="Gene3D" id="1.10.10.10">
    <property type="entry name" value="Winged helix-like DNA-binding domain superfamily/Winged helix DNA-binding domain"/>
    <property type="match status" value="1"/>
</dbReference>
<dbReference type="CDD" id="cd07377">
    <property type="entry name" value="WHTH_GntR"/>
    <property type="match status" value="1"/>
</dbReference>
<organism evidence="7 8">
    <name type="scientific">Anaeroplasma bactoclasticum</name>
    <dbReference type="NCBI Taxonomy" id="2088"/>
    <lineage>
        <taxon>Bacteria</taxon>
        <taxon>Bacillati</taxon>
        <taxon>Mycoplasmatota</taxon>
        <taxon>Mollicutes</taxon>
        <taxon>Anaeroplasmatales</taxon>
        <taxon>Anaeroplasmataceae</taxon>
        <taxon>Anaeroplasma</taxon>
    </lineage>
</organism>
<dbReference type="InterPro" id="IPR015421">
    <property type="entry name" value="PyrdxlP-dep_Trfase_major"/>
</dbReference>
<comment type="similarity">
    <text evidence="1">In the C-terminal section; belongs to the class-I pyridoxal-phosphate-dependent aminotransferase family.</text>
</comment>
<sequence length="440" mass="50745">MKIEFSNQKPKYIEIFDKIAKDINDGILKGGDKLPSKRVLAMDLNVSVNTIMNAYDLLLEEGYISSSLKKGYYVEKQLLVNKKVEIKKENLIKKDKPLYDFTTQSIEGFTNTSFRKILRAKISDDEFINKTEGFGDIELRRVIAAHLKENRGIIADASHIVIGNGLEMLERILNAANIKSLTLENPGYHKLALIAKNLGFEVNYQELDDFGVSIPKYKTILYTTPFNQFPTGVKMSITRKKELLSYAEEYNTYIIEDDFDAEFRINSSPTTSLYTINPSYVIFFSTFTENIYPGLRIAYIILPDSLYDTYLSLYKGYSQSVSTLEQLALKDFILEGYYESHINKTKRRYIEKRNLIISLFKNDNRFLLEEKKNYLSILVHIKTNKKDKEIKDILKEKGIHIQLLSDFDINHKDSKTLILGYTAISKENIIKGIQIIKDAI</sequence>
<dbReference type="AlphaFoldDB" id="A0A397RVA9"/>
<dbReference type="InterPro" id="IPR036390">
    <property type="entry name" value="WH_DNA-bd_sf"/>
</dbReference>
<keyword evidence="2" id="KW-0663">Pyridoxal phosphate</keyword>
<dbReference type="SUPFAM" id="SSF46785">
    <property type="entry name" value="Winged helix' DNA-binding domain"/>
    <property type="match status" value="1"/>
</dbReference>
<dbReference type="GO" id="GO:0008483">
    <property type="term" value="F:transaminase activity"/>
    <property type="evidence" value="ECO:0007669"/>
    <property type="project" value="UniProtKB-KW"/>
</dbReference>
<dbReference type="OrthoDB" id="9808770at2"/>
<accession>A0A397RVA9</accession>
<keyword evidence="4" id="KW-0238">DNA-binding</keyword>
<dbReference type="InterPro" id="IPR015424">
    <property type="entry name" value="PyrdxlP-dep_Trfase"/>
</dbReference>
<name>A0A397RVA9_9MOLU</name>
<keyword evidence="8" id="KW-1185">Reference proteome</keyword>
<feature type="domain" description="HTH gntR-type" evidence="6">
    <location>
        <begin position="9"/>
        <end position="77"/>
    </location>
</feature>
<dbReference type="EMBL" id="QXEV01000002">
    <property type="protein sequence ID" value="RIA78280.1"/>
    <property type="molecule type" value="Genomic_DNA"/>
</dbReference>
<reference evidence="7 8" key="1">
    <citation type="submission" date="2018-08" db="EMBL/GenBank/DDBJ databases">
        <title>Genomic Encyclopedia of Archaeal and Bacterial Type Strains, Phase II (KMG-II): from individual species to whole genera.</title>
        <authorList>
            <person name="Goeker M."/>
        </authorList>
    </citation>
    <scope>NUCLEOTIDE SEQUENCE [LARGE SCALE GENOMIC DNA]</scope>
    <source>
        <strain evidence="7 8">ATCC 27112</strain>
    </source>
</reference>
<dbReference type="Proteomes" id="UP000266506">
    <property type="component" value="Unassembled WGS sequence"/>
</dbReference>
<evidence type="ECO:0000256" key="5">
    <source>
        <dbReference type="ARBA" id="ARBA00023163"/>
    </source>
</evidence>
<dbReference type="Pfam" id="PF00155">
    <property type="entry name" value="Aminotran_1_2"/>
    <property type="match status" value="1"/>
</dbReference>
<dbReference type="GO" id="GO:0003700">
    <property type="term" value="F:DNA-binding transcription factor activity"/>
    <property type="evidence" value="ECO:0007669"/>
    <property type="project" value="InterPro"/>
</dbReference>
<dbReference type="InterPro" id="IPR036388">
    <property type="entry name" value="WH-like_DNA-bd_sf"/>
</dbReference>
<dbReference type="InterPro" id="IPR051446">
    <property type="entry name" value="HTH_trans_reg/aminotransferase"/>
</dbReference>
<gene>
    <name evidence="7" type="ORF">EI71_00230</name>
</gene>
<dbReference type="SUPFAM" id="SSF53383">
    <property type="entry name" value="PLP-dependent transferases"/>
    <property type="match status" value="1"/>
</dbReference>
<evidence type="ECO:0000259" key="6">
    <source>
        <dbReference type="PROSITE" id="PS50949"/>
    </source>
</evidence>
<dbReference type="GO" id="GO:0003677">
    <property type="term" value="F:DNA binding"/>
    <property type="evidence" value="ECO:0007669"/>
    <property type="project" value="UniProtKB-KW"/>
</dbReference>
<dbReference type="InterPro" id="IPR000524">
    <property type="entry name" value="Tscrpt_reg_HTH_GntR"/>
</dbReference>
<dbReference type="Pfam" id="PF00392">
    <property type="entry name" value="GntR"/>
    <property type="match status" value="1"/>
</dbReference>
<dbReference type="SMART" id="SM00345">
    <property type="entry name" value="HTH_GNTR"/>
    <property type="match status" value="1"/>
</dbReference>
<dbReference type="InterPro" id="IPR004839">
    <property type="entry name" value="Aminotransferase_I/II_large"/>
</dbReference>
<dbReference type="GO" id="GO:0030170">
    <property type="term" value="F:pyridoxal phosphate binding"/>
    <property type="evidence" value="ECO:0007669"/>
    <property type="project" value="InterPro"/>
</dbReference>
<evidence type="ECO:0000256" key="3">
    <source>
        <dbReference type="ARBA" id="ARBA00023015"/>
    </source>
</evidence>
<keyword evidence="7" id="KW-0808">Transferase</keyword>
<protein>
    <submittedName>
        <fullName evidence="7">GntR family transcriptional regulator/MocR family aminotransferase</fullName>
    </submittedName>
</protein>
<comment type="caution">
    <text evidence="7">The sequence shown here is derived from an EMBL/GenBank/DDBJ whole genome shotgun (WGS) entry which is preliminary data.</text>
</comment>
<dbReference type="Gene3D" id="3.40.640.10">
    <property type="entry name" value="Type I PLP-dependent aspartate aminotransferase-like (Major domain)"/>
    <property type="match status" value="1"/>
</dbReference>
<evidence type="ECO:0000313" key="8">
    <source>
        <dbReference type="Proteomes" id="UP000266506"/>
    </source>
</evidence>
<evidence type="ECO:0000256" key="4">
    <source>
        <dbReference type="ARBA" id="ARBA00023125"/>
    </source>
</evidence>